<evidence type="ECO:0000256" key="2">
    <source>
        <dbReference type="ARBA" id="ARBA00022448"/>
    </source>
</evidence>
<evidence type="ECO:0000313" key="18">
    <source>
        <dbReference type="EMBL" id="QXO18502.1"/>
    </source>
</evidence>
<evidence type="ECO:0000256" key="4">
    <source>
        <dbReference type="ARBA" id="ARBA00022496"/>
    </source>
</evidence>
<feature type="domain" description="TonB-dependent receptor plug" evidence="17">
    <location>
        <begin position="74"/>
        <end position="175"/>
    </location>
</feature>
<proteinExistence type="inferred from homology"/>
<keyword evidence="11 18" id="KW-0675">Receptor</keyword>
<reference evidence="18" key="1">
    <citation type="submission" date="2021-06" db="EMBL/GenBank/DDBJ databases">
        <title>Vibrio nov. sp., novel gut bacterium isolated from Yellow Sea oyster.</title>
        <authorList>
            <person name="Muhammad N."/>
            <person name="Nguyen T.H."/>
            <person name="Lee Y.-J."/>
            <person name="Ko J."/>
            <person name="Kim S.-G."/>
        </authorList>
    </citation>
    <scope>NUCLEOTIDE SEQUENCE</scope>
    <source>
        <strain evidence="18">OG9-811</strain>
    </source>
</reference>
<dbReference type="PANTHER" id="PTHR32552">
    <property type="entry name" value="FERRICHROME IRON RECEPTOR-RELATED"/>
    <property type="match status" value="1"/>
</dbReference>
<dbReference type="AlphaFoldDB" id="A0A975UBC6"/>
<keyword evidence="9 14" id="KW-0798">TonB box</keyword>
<evidence type="ECO:0000256" key="12">
    <source>
        <dbReference type="ARBA" id="ARBA00023237"/>
    </source>
</evidence>
<evidence type="ECO:0000256" key="8">
    <source>
        <dbReference type="ARBA" id="ARBA00023065"/>
    </source>
</evidence>
<evidence type="ECO:0000259" key="16">
    <source>
        <dbReference type="Pfam" id="PF00593"/>
    </source>
</evidence>
<keyword evidence="5 13" id="KW-0812">Transmembrane</keyword>
<dbReference type="Proteomes" id="UP000694232">
    <property type="component" value="Chromosome 1"/>
</dbReference>
<name>A0A975UBC6_9VIBR</name>
<feature type="signal peptide" evidence="15">
    <location>
        <begin position="1"/>
        <end position="26"/>
    </location>
</feature>
<evidence type="ECO:0000256" key="11">
    <source>
        <dbReference type="ARBA" id="ARBA00023170"/>
    </source>
</evidence>
<dbReference type="InterPro" id="IPR010105">
    <property type="entry name" value="TonB_sidphr_rcpt"/>
</dbReference>
<dbReference type="GO" id="GO:0015344">
    <property type="term" value="F:siderophore uptake transmembrane transporter activity"/>
    <property type="evidence" value="ECO:0007669"/>
    <property type="project" value="TreeGrafter"/>
</dbReference>
<evidence type="ECO:0000256" key="14">
    <source>
        <dbReference type="RuleBase" id="RU003357"/>
    </source>
</evidence>
<dbReference type="CDD" id="cd01347">
    <property type="entry name" value="ligand_gated_channel"/>
    <property type="match status" value="1"/>
</dbReference>
<protein>
    <submittedName>
        <fullName evidence="18">TonB-dependent siderophore receptor</fullName>
    </submittedName>
</protein>
<dbReference type="GO" id="GO:0015891">
    <property type="term" value="P:siderophore transport"/>
    <property type="evidence" value="ECO:0007669"/>
    <property type="project" value="InterPro"/>
</dbReference>
<sequence>MNKTMIATVVAMQFASAAIYSPSLFAQQEGSSQTSQIAQTTRSSELEMDTLVVTGRYTATEQVSSATGMNLSDMETPQSVSVITEQRIKDQGLSNVKDVVNTAVGLSVDPADTERNTFISRGFVVGSYQVDSVPQSLGDLGGALGETLIDLSIYDRVEIVRGATGLMTGSGNPAAAINFVRKHADSQEFRGYVNVKAGSWDRREITTDLSGSLNDSGSVRGRIVAKYDKHGSFMDRYSKETSVLYGVVDADMTDNTLLRVGAGLQNNNADGATWGSLPSHYTDGEKINWSRSMSTATNWSYYDTDAKYYFINLEHYFANGWRLKTDYSHNEYTNDDKLFYIGGQIDKADGGASLGQWLINGDSKATIDSIGTQLNGDFGLFGRQHDFVAGALFSHQTRKIYYGYPAESGQNFNQSLLDYQGNVSVSGWPQRSLDSDYTTEELGFYAAARFDVTDDLKWIVGSRVSNWNRDGLYSTASATSKVDYGDNGVITPYTGLLYDLTAQHRAYVSYAEIFQPQFNKDASGDFIDPLTGKNYEVGLKSSFADDQIHTAISVFRIEQDNLAESTGTLNSKGETIYREVDGVTSNGFELEANGQVTDGWNLSAGYSQYTAKDKDDQPVSTTRPRKQFKLFTTYNFTSALPELTLGGVSNGKAVFSLMTAAVIAPSRVTMLWLI</sequence>
<dbReference type="InterPro" id="IPR039426">
    <property type="entry name" value="TonB-dep_rcpt-like"/>
</dbReference>
<dbReference type="InterPro" id="IPR000531">
    <property type="entry name" value="Beta-barrel_TonB"/>
</dbReference>
<evidence type="ECO:0000256" key="15">
    <source>
        <dbReference type="SAM" id="SignalP"/>
    </source>
</evidence>
<dbReference type="KEGG" id="vos:KNV97_09600"/>
<keyword evidence="2 13" id="KW-0813">Transport</keyword>
<evidence type="ECO:0000256" key="10">
    <source>
        <dbReference type="ARBA" id="ARBA00023136"/>
    </source>
</evidence>
<dbReference type="GO" id="GO:0009279">
    <property type="term" value="C:cell outer membrane"/>
    <property type="evidence" value="ECO:0007669"/>
    <property type="project" value="UniProtKB-SubCell"/>
</dbReference>
<evidence type="ECO:0000256" key="6">
    <source>
        <dbReference type="ARBA" id="ARBA00022729"/>
    </source>
</evidence>
<gene>
    <name evidence="18" type="ORF">KNV97_09600</name>
</gene>
<dbReference type="PROSITE" id="PS52016">
    <property type="entry name" value="TONB_DEPENDENT_REC_3"/>
    <property type="match status" value="1"/>
</dbReference>
<dbReference type="Pfam" id="PF07715">
    <property type="entry name" value="Plug"/>
    <property type="match status" value="1"/>
</dbReference>
<keyword evidence="12 13" id="KW-0998">Cell outer membrane</keyword>
<accession>A0A975UBC6</accession>
<dbReference type="RefSeq" id="WP_218562972.1">
    <property type="nucleotide sequence ID" value="NZ_CP076643.1"/>
</dbReference>
<keyword evidence="3 13" id="KW-1134">Transmembrane beta strand</keyword>
<comment type="subcellular location">
    <subcellularLocation>
        <location evidence="13">Cell outer membrane</location>
        <topology evidence="13">Multi-pass membrane protein</topology>
    </subcellularLocation>
</comment>
<evidence type="ECO:0000256" key="3">
    <source>
        <dbReference type="ARBA" id="ARBA00022452"/>
    </source>
</evidence>
<comment type="similarity">
    <text evidence="1 13 14">Belongs to the TonB-dependent receptor family.</text>
</comment>
<dbReference type="Pfam" id="PF00593">
    <property type="entry name" value="TonB_dep_Rec_b-barrel"/>
    <property type="match status" value="1"/>
</dbReference>
<keyword evidence="4" id="KW-0410">Iron transport</keyword>
<dbReference type="PANTHER" id="PTHR32552:SF74">
    <property type="entry name" value="HYDROXAMATE SIDEROPHORE RECEPTOR FHUE"/>
    <property type="match status" value="1"/>
</dbReference>
<feature type="domain" description="TonB-dependent receptor-like beta-barrel" evidence="16">
    <location>
        <begin position="265"/>
        <end position="637"/>
    </location>
</feature>
<keyword evidence="19" id="KW-1185">Reference proteome</keyword>
<evidence type="ECO:0000256" key="1">
    <source>
        <dbReference type="ARBA" id="ARBA00009810"/>
    </source>
</evidence>
<keyword evidence="6 15" id="KW-0732">Signal</keyword>
<dbReference type="GO" id="GO:0038023">
    <property type="term" value="F:signaling receptor activity"/>
    <property type="evidence" value="ECO:0007669"/>
    <property type="project" value="InterPro"/>
</dbReference>
<dbReference type="NCBIfam" id="TIGR01783">
    <property type="entry name" value="TonB-siderophor"/>
    <property type="match status" value="1"/>
</dbReference>
<evidence type="ECO:0000256" key="7">
    <source>
        <dbReference type="ARBA" id="ARBA00023004"/>
    </source>
</evidence>
<keyword evidence="8" id="KW-0406">Ion transport</keyword>
<evidence type="ECO:0000256" key="5">
    <source>
        <dbReference type="ARBA" id="ARBA00022692"/>
    </source>
</evidence>
<evidence type="ECO:0000256" key="9">
    <source>
        <dbReference type="ARBA" id="ARBA00023077"/>
    </source>
</evidence>
<evidence type="ECO:0000256" key="13">
    <source>
        <dbReference type="PROSITE-ProRule" id="PRU01360"/>
    </source>
</evidence>
<dbReference type="InterPro" id="IPR012910">
    <property type="entry name" value="Plug_dom"/>
</dbReference>
<evidence type="ECO:0000313" key="19">
    <source>
        <dbReference type="Proteomes" id="UP000694232"/>
    </source>
</evidence>
<keyword evidence="10 13" id="KW-0472">Membrane</keyword>
<evidence type="ECO:0000259" key="17">
    <source>
        <dbReference type="Pfam" id="PF07715"/>
    </source>
</evidence>
<organism evidence="18 19">
    <name type="scientific">Vibrio ostreae</name>
    <dbReference type="NCBI Taxonomy" id="2841925"/>
    <lineage>
        <taxon>Bacteria</taxon>
        <taxon>Pseudomonadati</taxon>
        <taxon>Pseudomonadota</taxon>
        <taxon>Gammaproteobacteria</taxon>
        <taxon>Vibrionales</taxon>
        <taxon>Vibrionaceae</taxon>
        <taxon>Vibrio</taxon>
    </lineage>
</organism>
<dbReference type="FunFam" id="2.170.130.10:FF:000010">
    <property type="entry name" value="Ferripyoverdine receptor"/>
    <property type="match status" value="1"/>
</dbReference>
<feature type="chain" id="PRO_5037702404" evidence="15">
    <location>
        <begin position="27"/>
        <end position="674"/>
    </location>
</feature>
<keyword evidence="7" id="KW-0408">Iron</keyword>
<dbReference type="EMBL" id="CP076643">
    <property type="protein sequence ID" value="QXO18502.1"/>
    <property type="molecule type" value="Genomic_DNA"/>
</dbReference>